<keyword evidence="8" id="KW-1185">Reference proteome</keyword>
<evidence type="ECO:0000313" key="8">
    <source>
        <dbReference type="Proteomes" id="UP000279968"/>
    </source>
</evidence>
<dbReference type="PANTHER" id="PTHR38601:SF1">
    <property type="entry name" value="HYDROGENASE-4 COMPONENT E"/>
    <property type="match status" value="1"/>
</dbReference>
<proteinExistence type="predicted"/>
<gene>
    <name evidence="7" type="ORF">D7193_26930</name>
</gene>
<evidence type="ECO:0000256" key="1">
    <source>
        <dbReference type="ARBA" id="ARBA00004651"/>
    </source>
</evidence>
<feature type="transmembrane region" description="Helical" evidence="6">
    <location>
        <begin position="61"/>
        <end position="83"/>
    </location>
</feature>
<evidence type="ECO:0008006" key="9">
    <source>
        <dbReference type="Google" id="ProtNLM"/>
    </source>
</evidence>
<dbReference type="PANTHER" id="PTHR38601">
    <property type="entry name" value="HYDROGENASE-4 COMPONENT E"/>
    <property type="match status" value="1"/>
</dbReference>
<comment type="subcellular location">
    <subcellularLocation>
        <location evidence="1">Cell membrane</location>
        <topology evidence="1">Multi-pass membrane protein</topology>
    </subcellularLocation>
</comment>
<dbReference type="GO" id="GO:0005886">
    <property type="term" value="C:plasma membrane"/>
    <property type="evidence" value="ECO:0007669"/>
    <property type="project" value="UniProtKB-SubCell"/>
</dbReference>
<evidence type="ECO:0000256" key="2">
    <source>
        <dbReference type="ARBA" id="ARBA00022475"/>
    </source>
</evidence>
<evidence type="ECO:0000313" key="7">
    <source>
        <dbReference type="EMBL" id="RKN52186.1"/>
    </source>
</evidence>
<evidence type="ECO:0000256" key="3">
    <source>
        <dbReference type="ARBA" id="ARBA00022692"/>
    </source>
</evidence>
<feature type="transmembrane region" description="Helical" evidence="6">
    <location>
        <begin position="33"/>
        <end position="55"/>
    </location>
</feature>
<organism evidence="7 8">
    <name type="scientific">Micromonospora costi</name>
    <dbReference type="NCBI Taxonomy" id="1530042"/>
    <lineage>
        <taxon>Bacteria</taxon>
        <taxon>Bacillati</taxon>
        <taxon>Actinomycetota</taxon>
        <taxon>Actinomycetes</taxon>
        <taxon>Micromonosporales</taxon>
        <taxon>Micromonosporaceae</taxon>
        <taxon>Micromonospora</taxon>
    </lineage>
</organism>
<keyword evidence="3 6" id="KW-0812">Transmembrane</keyword>
<dbReference type="Proteomes" id="UP000279968">
    <property type="component" value="Unassembled WGS sequence"/>
</dbReference>
<feature type="transmembrane region" description="Helical" evidence="6">
    <location>
        <begin position="95"/>
        <end position="116"/>
    </location>
</feature>
<feature type="transmembrane region" description="Helical" evidence="6">
    <location>
        <begin position="128"/>
        <end position="145"/>
    </location>
</feature>
<dbReference type="EMBL" id="RBAN01000005">
    <property type="protein sequence ID" value="RKN52186.1"/>
    <property type="molecule type" value="Genomic_DNA"/>
</dbReference>
<evidence type="ECO:0000256" key="6">
    <source>
        <dbReference type="SAM" id="Phobius"/>
    </source>
</evidence>
<name>A0A3A9ZXX9_9ACTN</name>
<keyword evidence="5 6" id="KW-0472">Membrane</keyword>
<feature type="transmembrane region" description="Helical" evidence="6">
    <location>
        <begin position="6"/>
        <end position="26"/>
    </location>
</feature>
<dbReference type="OrthoDB" id="4833173at2"/>
<dbReference type="InterPro" id="IPR038730">
    <property type="entry name" value="HyfE-like"/>
</dbReference>
<sequence length="220" mass="22719">MSGPFHTQLLNLACGLFVLTAVGVLWRRELSALIGLLTVQGVALTGIAALLAVDVGSGEAIAVATGVGILKAVLLPLLLRRVLRRVPEARETAPLVNVSASLLAAAALTLLAYAAARPLVALGPEPTAHAAPVGIAVLLIGFFLATTRRRAISQIIGVLLIDNGIAAVAFLATGGVPLVMELGVSVDLLLAVLVLQVLTTRLQAAFGDTDLDDLRELHDR</sequence>
<evidence type="ECO:0000256" key="4">
    <source>
        <dbReference type="ARBA" id="ARBA00022989"/>
    </source>
</evidence>
<dbReference type="RefSeq" id="WP_120782416.1">
    <property type="nucleotide sequence ID" value="NZ_JBHLUP010000005.1"/>
</dbReference>
<dbReference type="AlphaFoldDB" id="A0A3A9ZXX9"/>
<feature type="transmembrane region" description="Helical" evidence="6">
    <location>
        <begin position="152"/>
        <end position="172"/>
    </location>
</feature>
<comment type="caution">
    <text evidence="7">The sequence shown here is derived from an EMBL/GenBank/DDBJ whole genome shotgun (WGS) entry which is preliminary data.</text>
</comment>
<keyword evidence="4 6" id="KW-1133">Transmembrane helix</keyword>
<protein>
    <recommendedName>
        <fullName evidence="9">Hydrogenase</fullName>
    </recommendedName>
</protein>
<evidence type="ECO:0000256" key="5">
    <source>
        <dbReference type="ARBA" id="ARBA00023136"/>
    </source>
</evidence>
<keyword evidence="2" id="KW-1003">Cell membrane</keyword>
<reference evidence="7 8" key="1">
    <citation type="journal article" date="2015" name="Int. J. Syst. Evol. Microbiol.">
        <title>Micromonospora costi sp. nov., isolated from a leaf of Costus speciosus.</title>
        <authorList>
            <person name="Thawai C."/>
        </authorList>
    </citation>
    <scope>NUCLEOTIDE SEQUENCE [LARGE SCALE GENOMIC DNA]</scope>
    <source>
        <strain evidence="7 8">CS1-12</strain>
    </source>
</reference>
<accession>A0A3A9ZXX9</accession>